<gene>
    <name evidence="2" type="ORF">GCM10023091_03470</name>
</gene>
<protein>
    <submittedName>
        <fullName evidence="2">Rpn family recombination-promoting nuclease/putative transposase</fullName>
    </submittedName>
</protein>
<proteinExistence type="predicted"/>
<sequence length="296" mass="33990">MNTTLHDNFVRAILADKEIAIDYFRSCLPQNIAARLDLSALTQLPDTYLSKGLRKTISDIVYSCRLKEDSREVKITLLLEHKSRPDKSTPVQLLGYIASAHRKQLTEDKKLSPIIPVLLYHGRERWLYRTLGALMAGLDSELMPFVPDYEYVYHDLGEIPDKQIQLLENKFLQASFLALKYSQLKVDLVRWIPTILSLAADVEKNLQRVLIVYTFGISDLKEEQIIRLIDEVPANIKSTVMSTKDVLVEMGRKEKTEKTVRNMIHEGLPTELICKVLEVDPYYVSDIRQKIEGEVS</sequence>
<comment type="caution">
    <text evidence="2">The sequence shown here is derived from an EMBL/GenBank/DDBJ whole genome shotgun (WGS) entry which is preliminary data.</text>
</comment>
<dbReference type="InterPro" id="IPR006842">
    <property type="entry name" value="Transposase_31"/>
</dbReference>
<organism evidence="2 3">
    <name type="scientific">Ravibacter arvi</name>
    <dbReference type="NCBI Taxonomy" id="2051041"/>
    <lineage>
        <taxon>Bacteria</taxon>
        <taxon>Pseudomonadati</taxon>
        <taxon>Bacteroidota</taxon>
        <taxon>Cytophagia</taxon>
        <taxon>Cytophagales</taxon>
        <taxon>Spirosomataceae</taxon>
        <taxon>Ravibacter</taxon>
    </lineage>
</organism>
<feature type="domain" description="Transposase (putative) YhgA-like" evidence="1">
    <location>
        <begin position="5"/>
        <end position="205"/>
    </location>
</feature>
<name>A0ABP8LN53_9BACT</name>
<dbReference type="EMBL" id="BAABEY010000002">
    <property type="protein sequence ID" value="GAA4431999.1"/>
    <property type="molecule type" value="Genomic_DNA"/>
</dbReference>
<dbReference type="Pfam" id="PF04754">
    <property type="entry name" value="Transposase_31"/>
    <property type="match status" value="1"/>
</dbReference>
<dbReference type="PANTHER" id="PTHR34611">
    <property type="match status" value="1"/>
</dbReference>
<dbReference type="Proteomes" id="UP001501508">
    <property type="component" value="Unassembled WGS sequence"/>
</dbReference>
<keyword evidence="3" id="KW-1185">Reference proteome</keyword>
<dbReference type="InterPro" id="IPR051699">
    <property type="entry name" value="Rpn/YhgA-like_nuclease"/>
</dbReference>
<dbReference type="PANTHER" id="PTHR34611:SF2">
    <property type="entry name" value="INACTIVE RECOMBINATION-PROMOTING NUCLEASE-LIKE PROTEIN RPNE-RELATED"/>
    <property type="match status" value="1"/>
</dbReference>
<evidence type="ECO:0000259" key="1">
    <source>
        <dbReference type="Pfam" id="PF04754"/>
    </source>
</evidence>
<evidence type="ECO:0000313" key="2">
    <source>
        <dbReference type="EMBL" id="GAA4431999.1"/>
    </source>
</evidence>
<evidence type="ECO:0000313" key="3">
    <source>
        <dbReference type="Proteomes" id="UP001501508"/>
    </source>
</evidence>
<reference evidence="3" key="1">
    <citation type="journal article" date="2019" name="Int. J. Syst. Evol. Microbiol.">
        <title>The Global Catalogue of Microorganisms (GCM) 10K type strain sequencing project: providing services to taxonomists for standard genome sequencing and annotation.</title>
        <authorList>
            <consortium name="The Broad Institute Genomics Platform"/>
            <consortium name="The Broad Institute Genome Sequencing Center for Infectious Disease"/>
            <person name="Wu L."/>
            <person name="Ma J."/>
        </authorList>
    </citation>
    <scope>NUCLEOTIDE SEQUENCE [LARGE SCALE GENOMIC DNA]</scope>
    <source>
        <strain evidence="3">JCM 31920</strain>
    </source>
</reference>
<accession>A0ABP8LN53</accession>
<dbReference type="RefSeq" id="WP_345026289.1">
    <property type="nucleotide sequence ID" value="NZ_BAABEY010000002.1"/>
</dbReference>